<dbReference type="InterPro" id="IPR025638">
    <property type="entry name" value="DUF4336"/>
</dbReference>
<dbReference type="Proteomes" id="UP000009374">
    <property type="component" value="Unassembled WGS sequence"/>
</dbReference>
<dbReference type="EMBL" id="GG693853">
    <property type="protein sequence ID" value="EES53814.1"/>
    <property type="molecule type" value="Genomic_DNA"/>
</dbReference>
<reference evidence="1 2" key="1">
    <citation type="journal article" date="2009" name="Appl. Environ. Microbiol.">
        <title>Community genomic and proteomic analyses of chemoautotrophic iron-oxidizing "Leptospirillum rubarum" (Group II) and "Leptospirillum ferrodiazotrophum" (Group III) bacteria in acid mine drainage biofilms.</title>
        <authorList>
            <person name="Goltsman D.S."/>
            <person name="Denef V.J."/>
            <person name="Singer S.W."/>
            <person name="VerBerkmoes N.C."/>
            <person name="Lefsrud M."/>
            <person name="Mueller R.S."/>
            <person name="Dick G.J."/>
            <person name="Sun C.L."/>
            <person name="Wheeler K.E."/>
            <person name="Zemla A."/>
            <person name="Baker B.J."/>
            <person name="Hauser L."/>
            <person name="Land M."/>
            <person name="Shah M.B."/>
            <person name="Thelen M.P."/>
            <person name="Hettich R.L."/>
            <person name="Banfield J.F."/>
        </authorList>
    </citation>
    <scope>NUCLEOTIDE SEQUENCE [LARGE SCALE GENOMIC DNA]</scope>
</reference>
<accession>C6HU81</accession>
<dbReference type="AlphaFoldDB" id="C6HU81"/>
<organism evidence="1 2">
    <name type="scientific">Leptospirillum ferrodiazotrophum</name>
    <dbReference type="NCBI Taxonomy" id="412449"/>
    <lineage>
        <taxon>Bacteria</taxon>
        <taxon>Pseudomonadati</taxon>
        <taxon>Nitrospirota</taxon>
        <taxon>Nitrospiria</taxon>
        <taxon>Nitrospirales</taxon>
        <taxon>Nitrospiraceae</taxon>
        <taxon>Leptospirillum</taxon>
    </lineage>
</organism>
<evidence type="ECO:0008006" key="3">
    <source>
        <dbReference type="Google" id="ProtNLM"/>
    </source>
</evidence>
<sequence length="224" mass="25823">MLQSIGEHIWIEEYPFEFIGVVLGRRMTVIRLTDGNLFLHSPGEMTDDRKECLESLGSVGYIMAPARFHDLFLDGAIRAFPSSEHHAIRPIFSRFSSRAKTFILSEQMVPPWGAEIEHHDFRAGPFHSETVFFHRESQSLLLADLCFCLSDRTLMTQLVGRALGVSNRFAPTRDIRFWTTGCRQELRASIEMVLKWPFTRIIPAHGEIVPENGRQVFREAFRWA</sequence>
<dbReference type="InterPro" id="IPR036866">
    <property type="entry name" value="RibonucZ/Hydroxyglut_hydro"/>
</dbReference>
<dbReference type="PANTHER" id="PTHR33835">
    <property type="entry name" value="YALI0C07656P"/>
    <property type="match status" value="1"/>
</dbReference>
<dbReference type="Pfam" id="PF14234">
    <property type="entry name" value="DUF4336"/>
    <property type="match status" value="1"/>
</dbReference>
<gene>
    <name evidence="1" type="ORF">UBAL3_48660027</name>
</gene>
<proteinExistence type="predicted"/>
<protein>
    <recommendedName>
        <fullName evidence="3">DUF4336 domain-containing protein</fullName>
    </recommendedName>
</protein>
<dbReference type="Gene3D" id="3.60.15.10">
    <property type="entry name" value="Ribonuclease Z/Hydroxyacylglutathione hydrolase-like"/>
    <property type="match status" value="1"/>
</dbReference>
<dbReference type="SUPFAM" id="SSF56281">
    <property type="entry name" value="Metallo-hydrolase/oxidoreductase"/>
    <property type="match status" value="1"/>
</dbReference>
<keyword evidence="2" id="KW-1185">Reference proteome</keyword>
<dbReference type="PANTHER" id="PTHR33835:SF1">
    <property type="entry name" value="METALLO-BETA-LACTAMASE DOMAIN-CONTAINING PROTEIN"/>
    <property type="match status" value="1"/>
</dbReference>
<evidence type="ECO:0000313" key="2">
    <source>
        <dbReference type="Proteomes" id="UP000009374"/>
    </source>
</evidence>
<name>C6HU81_9BACT</name>
<evidence type="ECO:0000313" key="1">
    <source>
        <dbReference type="EMBL" id="EES53814.1"/>
    </source>
</evidence>